<feature type="compositionally biased region" description="Low complexity" evidence="7">
    <location>
        <begin position="301"/>
        <end position="316"/>
    </location>
</feature>
<feature type="compositionally biased region" description="Low complexity" evidence="7">
    <location>
        <begin position="502"/>
        <end position="523"/>
    </location>
</feature>
<dbReference type="PANTHER" id="PTHR12156:SF23">
    <property type="entry name" value="PLECKSTRIN HOMOLOGY-LIKE DOMAIN FAMILY B MEMBER 1"/>
    <property type="match status" value="1"/>
</dbReference>
<dbReference type="KEGG" id="pcw:110207200"/>
<evidence type="ECO:0000256" key="2">
    <source>
        <dbReference type="ARBA" id="ARBA00022553"/>
    </source>
</evidence>
<dbReference type="GO" id="GO:0070507">
    <property type="term" value="P:regulation of microtubule cytoskeleton organization"/>
    <property type="evidence" value="ECO:0007669"/>
    <property type="project" value="TreeGrafter"/>
</dbReference>
<evidence type="ECO:0000313" key="10">
    <source>
        <dbReference type="RefSeq" id="XP_020840453.1"/>
    </source>
</evidence>
<dbReference type="InParanoid" id="A0A6P5K524"/>
<dbReference type="InterPro" id="IPR011993">
    <property type="entry name" value="PH-like_dom_sf"/>
</dbReference>
<feature type="region of interest" description="Disordered" evidence="7">
    <location>
        <begin position="1331"/>
        <end position="1361"/>
    </location>
</feature>
<evidence type="ECO:0000256" key="7">
    <source>
        <dbReference type="SAM" id="MobiDB-lite"/>
    </source>
</evidence>
<dbReference type="FunFam" id="2.60.200.20:FF:000004">
    <property type="entry name" value="pleckstrin homology-like domain family B member 1 isoform X1"/>
    <property type="match status" value="1"/>
</dbReference>
<name>A0A6P5K524_PHACI</name>
<dbReference type="CTD" id="23187"/>
<keyword evidence="1" id="KW-0488">Methylation</keyword>
<feature type="region of interest" description="Disordered" evidence="7">
    <location>
        <begin position="699"/>
        <end position="758"/>
    </location>
</feature>
<evidence type="ECO:0000256" key="6">
    <source>
        <dbReference type="SAM" id="Coils"/>
    </source>
</evidence>
<dbReference type="InterPro" id="IPR008984">
    <property type="entry name" value="SMAD_FHA_dom_sf"/>
</dbReference>
<dbReference type="SMART" id="SM00233">
    <property type="entry name" value="PH"/>
    <property type="match status" value="1"/>
</dbReference>
<feature type="region of interest" description="Disordered" evidence="7">
    <location>
        <begin position="1"/>
        <end position="38"/>
    </location>
</feature>
<keyword evidence="9" id="KW-1185">Reference proteome</keyword>
<dbReference type="Gene3D" id="2.30.29.30">
    <property type="entry name" value="Pleckstrin-homology domain (PH domain)/Phosphotyrosine-binding domain (PTB)"/>
    <property type="match status" value="1"/>
</dbReference>
<feature type="domain" description="PH" evidence="8">
    <location>
        <begin position="1475"/>
        <end position="1578"/>
    </location>
</feature>
<dbReference type="SUPFAM" id="SSF50729">
    <property type="entry name" value="PH domain-like"/>
    <property type="match status" value="1"/>
</dbReference>
<feature type="compositionally biased region" description="Basic and acidic residues" evidence="7">
    <location>
        <begin position="728"/>
        <end position="742"/>
    </location>
</feature>
<dbReference type="FunFam" id="2.30.29.30:FF:000006">
    <property type="entry name" value="Pleckstrin homology like domain family B member 1"/>
    <property type="match status" value="1"/>
</dbReference>
<dbReference type="Pfam" id="PF00498">
    <property type="entry name" value="FHA"/>
    <property type="match status" value="1"/>
</dbReference>
<proteinExistence type="predicted"/>
<feature type="compositionally biased region" description="Polar residues" evidence="7">
    <location>
        <begin position="593"/>
        <end position="605"/>
    </location>
</feature>
<feature type="compositionally biased region" description="Polar residues" evidence="7">
    <location>
        <begin position="1"/>
        <end position="13"/>
    </location>
</feature>
<feature type="compositionally biased region" description="Low complexity" evidence="7">
    <location>
        <begin position="1182"/>
        <end position="1196"/>
    </location>
</feature>
<dbReference type="CDD" id="cd14673">
    <property type="entry name" value="PH_PHLDB1_2"/>
    <property type="match status" value="1"/>
</dbReference>
<keyword evidence="2" id="KW-0597">Phosphoprotein</keyword>
<evidence type="ECO:0000256" key="1">
    <source>
        <dbReference type="ARBA" id="ARBA00022481"/>
    </source>
</evidence>
<feature type="region of interest" description="Disordered" evidence="7">
    <location>
        <begin position="211"/>
        <end position="232"/>
    </location>
</feature>
<dbReference type="InterPro" id="IPR001849">
    <property type="entry name" value="PH_domain"/>
</dbReference>
<feature type="region of interest" description="Disordered" evidence="7">
    <location>
        <begin position="255"/>
        <end position="376"/>
    </location>
</feature>
<dbReference type="InterPro" id="IPR052212">
    <property type="entry name" value="PH-like_domain"/>
</dbReference>
<feature type="coiled-coil region" evidence="6">
    <location>
        <begin position="1367"/>
        <end position="1426"/>
    </location>
</feature>
<dbReference type="InterPro" id="IPR037810">
    <property type="entry name" value="PHLDB1/2/3_PH"/>
</dbReference>
<sequence>MRSRGETTASWHWNSKGPRQEKTLPLSLPQDWRSSRPSSQEFWKHKAMDAFNRNTASSGRKIQTRVQNGPLDLIETGKGLKVQTDKPHLVSLGSGRLSTAITLLPLEEGRTVIGSAAKDISLQGPGLAPEHCYIENLRGTLTLYPCGNACTIDGLPIHQPTRLTQGCMLCLGQSTFLRFNHPAEAKWMKSMIPSGGRGPGAPYTPALAESESLVNGNHPPQPPSRGHAACSSHSSLVSSIEKDLQDIMDSLVLEEPGAPGKKVSASSPLSNGGRYTLSPPISPGAMSVGSSYENNSPPFSPLSSPASSGSCASHSPGGQEPSPAIPPLVPARSSSYHLALQPPQIRPGGVRPAESPRLGRKGIHEGPSSPGRRALLTDSPAAAVLAEARRATENPRLGASLPVVAISLSEYPDGSARSQSTSIPGSPKFQPPVPAPRSKASALQERPPSPFRELPGTERAMTASPSRQLVGRTFSDGMGTRSLQPPESPRLGRRGGPESMRELPPLSPSLSRRASPLSPMPARATADAKLTREMAESPRTRRWAAHAASSEDFTLTLGGRGRRTRSPSPTLGEPLVPRKGSFGGGLSPAYSLGSLTGASPRQSPRAQRKLSSGELRVPAPRERKNSITEISDNEDDLLEYHRRQRQERLREQEMERLERQRLETILNLCAEYSRADGGSEVGELPSIGEAAMALALAGRRPSRSLPGTSGASGRGTEELSGATQRLWESVERSDEENLKEECSSTESTQQEHEDAPGSKLQGEVLALEEERAKALGRVEQLKGRVKELEHQLQESAREAEMEGALLQGEREAERALIQKEQKAVDQVQEKLLVLETGMQKERDKERVELAVGRSELEARQALYDELKTQLDNCPESVREQLQEQLRREAEALETETKLFEDLEFQQLEKESRLEEERELASQGLLHSRAELHRSIAKRKERLAVLENQVTQIRAQAVQESERLAREKNSSLQLLQKEKEKLAALERRYHSLTGGRPFPKTTSALKEDELHISESSELGLETEALGSLPRPTLPRAAAGPLTPPASTQLCPKTQEYVTLEQLKEMWGSDQTGTVPASPAPTLGPPLPGSAFRAVPQVTCLPTMPPSSSSSTSSSVLPEMEKLLLPALDLEQWYQELMAGIGDGPSASPCSSPPPLPAKASRQLQVYRSKMESEAGSPLPRTRSGPIPSSSGSSSSSSQLSVATLGRSPSPKSALLTQNGTGSLPRNLAATLQDIETKRQLALQQKGQSLPAEPLPLDDTAGQQVIEEQRRRLAELKQKAAVEAQCQWEALHGAALYPAAPSGYPPLMHHSILHHLPAGRDRAEEGEHAYDTLSLESSDSMETSISTGGNSACSPDNMSSASGMDMGKIEEMEKMLKEAHAEKSRLIESREREMELRRQALEEERRRREQVERRLQSESARRQQLVEKEVKMREKHFSQARPLTRYLPIRKEDFDLKTHIESSGHGVDTCLHVVLSSKVCRGYLVKMGGKIKSWKKRWFVFDRLKRTLSYYADKHETKLKGVIYFQAIEEVYYDHLRSAAKSPNPALTFCVKTHDRLYYMVAPSPEAMRIWMDVIVTGAEGYTQFMN</sequence>
<feature type="compositionally biased region" description="Basic and acidic residues" evidence="7">
    <location>
        <begin position="529"/>
        <end position="539"/>
    </location>
</feature>
<dbReference type="Gene3D" id="2.60.200.20">
    <property type="match status" value="1"/>
</dbReference>
<dbReference type="GeneID" id="110207200"/>
<dbReference type="CDD" id="cd22713">
    <property type="entry name" value="FHA_PHLB1"/>
    <property type="match status" value="1"/>
</dbReference>
<evidence type="ECO:0000256" key="4">
    <source>
        <dbReference type="ARBA" id="ARBA00069090"/>
    </source>
</evidence>
<feature type="region of interest" description="Disordered" evidence="7">
    <location>
        <begin position="1142"/>
        <end position="1223"/>
    </location>
</feature>
<dbReference type="Pfam" id="PF00169">
    <property type="entry name" value="PH"/>
    <property type="match status" value="1"/>
</dbReference>
<feature type="region of interest" description="Disordered" evidence="7">
    <location>
        <begin position="412"/>
        <end position="630"/>
    </location>
</feature>
<organism evidence="9 10">
    <name type="scientific">Phascolarctos cinereus</name>
    <name type="common">Koala</name>
    <dbReference type="NCBI Taxonomy" id="38626"/>
    <lineage>
        <taxon>Eukaryota</taxon>
        <taxon>Metazoa</taxon>
        <taxon>Chordata</taxon>
        <taxon>Craniata</taxon>
        <taxon>Vertebrata</taxon>
        <taxon>Euteleostomi</taxon>
        <taxon>Mammalia</taxon>
        <taxon>Metatheria</taxon>
        <taxon>Diprotodontia</taxon>
        <taxon>Phascolarctidae</taxon>
        <taxon>Phascolarctos</taxon>
    </lineage>
</organism>
<dbReference type="FunCoup" id="A0A6P5K524">
    <property type="interactions" value="1411"/>
</dbReference>
<dbReference type="SUPFAM" id="SSF49879">
    <property type="entry name" value="SMAD/FHA domain"/>
    <property type="match status" value="1"/>
</dbReference>
<feature type="compositionally biased region" description="Polar residues" evidence="7">
    <location>
        <begin position="1213"/>
        <end position="1222"/>
    </location>
</feature>
<dbReference type="PANTHER" id="PTHR12156">
    <property type="entry name" value="PLECKSTRIN HOMOLOGY-LIKE DOMAIN, FAMILY B, MEMBER 3"/>
    <property type="match status" value="1"/>
</dbReference>
<protein>
    <recommendedName>
        <fullName evidence="4">Pleckstrin homology-like domain family B member 1</fullName>
    </recommendedName>
    <alternativeName>
        <fullName evidence="5">Protein LL5-alpha</fullName>
    </alternativeName>
</protein>
<reference evidence="10" key="1">
    <citation type="submission" date="2025-08" db="UniProtKB">
        <authorList>
            <consortium name="RefSeq"/>
        </authorList>
    </citation>
    <scope>IDENTIFICATION</scope>
    <source>
        <tissue evidence="10">Spleen</tissue>
    </source>
</reference>
<dbReference type="GO" id="GO:0045180">
    <property type="term" value="C:basal cortex"/>
    <property type="evidence" value="ECO:0007669"/>
    <property type="project" value="TreeGrafter"/>
</dbReference>
<dbReference type="RefSeq" id="XP_020840453.1">
    <property type="nucleotide sequence ID" value="XM_020984794.1"/>
</dbReference>
<gene>
    <name evidence="10" type="primary">PHLDB1</name>
</gene>
<dbReference type="PROSITE" id="PS50003">
    <property type="entry name" value="PH_DOMAIN"/>
    <property type="match status" value="1"/>
</dbReference>
<evidence type="ECO:0000256" key="3">
    <source>
        <dbReference type="ARBA" id="ARBA00023054"/>
    </source>
</evidence>
<dbReference type="InterPro" id="IPR000253">
    <property type="entry name" value="FHA_dom"/>
</dbReference>
<keyword evidence="3 6" id="KW-0175">Coiled coil</keyword>
<dbReference type="Proteomes" id="UP000515140">
    <property type="component" value="Unplaced"/>
</dbReference>
<feature type="compositionally biased region" description="Polar residues" evidence="7">
    <location>
        <begin position="1332"/>
        <end position="1360"/>
    </location>
</feature>
<feature type="coiled-coil region" evidence="6">
    <location>
        <begin position="928"/>
        <end position="994"/>
    </location>
</feature>
<evidence type="ECO:0000313" key="9">
    <source>
        <dbReference type="Proteomes" id="UP000515140"/>
    </source>
</evidence>
<evidence type="ECO:0000256" key="5">
    <source>
        <dbReference type="ARBA" id="ARBA00077655"/>
    </source>
</evidence>
<accession>A0A6P5K524</accession>
<evidence type="ECO:0000259" key="8">
    <source>
        <dbReference type="PROSITE" id="PS50003"/>
    </source>
</evidence>